<dbReference type="Gene3D" id="1.10.1280.10">
    <property type="entry name" value="Di-copper center containing domain from catechol oxidase"/>
    <property type="match status" value="1"/>
</dbReference>
<feature type="domain" description="Tyrosinase copper-binding" evidence="3">
    <location>
        <begin position="148"/>
        <end position="165"/>
    </location>
</feature>
<comment type="caution">
    <text evidence="4">The sequence shown here is derived from an EMBL/GenBank/DDBJ whole genome shotgun (WGS) entry which is preliminary data.</text>
</comment>
<dbReference type="PANTHER" id="PTHR11474">
    <property type="entry name" value="TYROSINASE FAMILY MEMBER"/>
    <property type="match status" value="1"/>
</dbReference>
<accession>A0A177T6I1</accession>
<dbReference type="PRINTS" id="PR00092">
    <property type="entry name" value="TYROSINASE"/>
</dbReference>
<dbReference type="GO" id="GO:0046872">
    <property type="term" value="F:metal ion binding"/>
    <property type="evidence" value="ECO:0007669"/>
    <property type="project" value="UniProtKB-KW"/>
</dbReference>
<dbReference type="EMBL" id="LWDF02000873">
    <property type="protein sequence ID" value="KAE8241667.1"/>
    <property type="molecule type" value="Genomic_DNA"/>
</dbReference>
<dbReference type="InterPro" id="IPR050316">
    <property type="entry name" value="Tyrosinase/Hemocyanin"/>
</dbReference>
<reference evidence="4" key="1">
    <citation type="submission" date="2016-04" db="EMBL/GenBank/DDBJ databases">
        <authorList>
            <person name="Nguyen H.D."/>
            <person name="Samba Siva P."/>
            <person name="Cullis J."/>
            <person name="Levesque C.A."/>
            <person name="Hambleton S."/>
        </authorList>
    </citation>
    <scope>NUCLEOTIDE SEQUENCE</scope>
    <source>
        <strain evidence="4">DAOMC 236416</strain>
    </source>
</reference>
<keyword evidence="2" id="KW-0186">Copper</keyword>
<organism evidence="4 5">
    <name type="scientific">Tilletia indica</name>
    <dbReference type="NCBI Taxonomy" id="43049"/>
    <lineage>
        <taxon>Eukaryota</taxon>
        <taxon>Fungi</taxon>
        <taxon>Dikarya</taxon>
        <taxon>Basidiomycota</taxon>
        <taxon>Ustilaginomycotina</taxon>
        <taxon>Exobasidiomycetes</taxon>
        <taxon>Tilletiales</taxon>
        <taxon>Tilletiaceae</taxon>
        <taxon>Tilletia</taxon>
    </lineage>
</organism>
<reference evidence="4" key="2">
    <citation type="journal article" date="2019" name="IMA Fungus">
        <title>Genome sequencing and comparison of five Tilletia species to identify candidate genes for the detection of regulated species infecting wheat.</title>
        <authorList>
            <person name="Nguyen H.D.T."/>
            <person name="Sultana T."/>
            <person name="Kesanakurti P."/>
            <person name="Hambleton S."/>
        </authorList>
    </citation>
    <scope>NUCLEOTIDE SEQUENCE</scope>
    <source>
        <strain evidence="4">DAOMC 236416</strain>
    </source>
</reference>
<protein>
    <recommendedName>
        <fullName evidence="3">Tyrosinase copper-binding domain-containing protein</fullName>
    </recommendedName>
</protein>
<dbReference type="GO" id="GO:0016491">
    <property type="term" value="F:oxidoreductase activity"/>
    <property type="evidence" value="ECO:0007669"/>
    <property type="project" value="InterPro"/>
</dbReference>
<name>A0A177T6I1_9BASI</name>
<evidence type="ECO:0000259" key="3">
    <source>
        <dbReference type="PROSITE" id="PS00497"/>
    </source>
</evidence>
<evidence type="ECO:0000313" key="4">
    <source>
        <dbReference type="EMBL" id="KAE8241667.1"/>
    </source>
</evidence>
<evidence type="ECO:0000256" key="2">
    <source>
        <dbReference type="ARBA" id="ARBA00023008"/>
    </source>
</evidence>
<dbReference type="InterPro" id="IPR008922">
    <property type="entry name" value="Di-copper_centre_dom_sf"/>
</dbReference>
<dbReference type="AlphaFoldDB" id="A0A177T6I1"/>
<sequence length="416" mass="46865">MKLRLSHHLYLLSSFLAAFALSTAHSVFTSNSSSSSPHDAVGAVYLPDSTRTGIPSDLNVTKFIPYVNILNRYIASKDQGSDHCPSLRPRVEWRTLTKAQRKKYYNSIWCLSARPSLLAGAETNLTGRRTSLLDDFALIHIRLFYRIHYVAHFLPWHRYFVHAREVAMRDCGYDEPFPYWDWAIDADTGNVQGSSVLSGNFGVGGNGSEPDGTVTSGPFAYLPLSYRNDPVNLSTPVYDPHYLQRSFGTFAAPNKTYPMFEEGFNSSAVQRVFVTSGSNFSTFSTLLEGLPQRKDIIGAGPHSAIHQTVGGDMRQAYSPNEPIFFLHHANIDRLWWNWQNEDKTGKGQPSRPVDPFNFNRKFWAYSGNTVELQINSTGGPQASLFDMQTLQGFILPNIETYKLMDITRPPLCYTYI</sequence>
<keyword evidence="5" id="KW-1185">Reference proteome</keyword>
<dbReference type="PROSITE" id="PS00497">
    <property type="entry name" value="TYROSINASE_1"/>
    <property type="match status" value="1"/>
</dbReference>
<dbReference type="SUPFAM" id="SSF48056">
    <property type="entry name" value="Di-copper centre-containing domain"/>
    <property type="match status" value="1"/>
</dbReference>
<dbReference type="PANTHER" id="PTHR11474:SF126">
    <property type="entry name" value="TYROSINASE-LIKE PROTEIN TYR-1-RELATED"/>
    <property type="match status" value="1"/>
</dbReference>
<keyword evidence="1" id="KW-0479">Metal-binding</keyword>
<evidence type="ECO:0000313" key="5">
    <source>
        <dbReference type="Proteomes" id="UP000077521"/>
    </source>
</evidence>
<dbReference type="Proteomes" id="UP000077521">
    <property type="component" value="Unassembled WGS sequence"/>
</dbReference>
<proteinExistence type="predicted"/>
<evidence type="ECO:0000256" key="1">
    <source>
        <dbReference type="ARBA" id="ARBA00022723"/>
    </source>
</evidence>
<gene>
    <name evidence="4" type="ORF">A4X13_0g7315</name>
</gene>
<dbReference type="InterPro" id="IPR002227">
    <property type="entry name" value="Tyrosinase_Cu-bd"/>
</dbReference>
<dbReference type="Pfam" id="PF00264">
    <property type="entry name" value="Tyrosinase"/>
    <property type="match status" value="1"/>
</dbReference>